<evidence type="ECO:0000256" key="1">
    <source>
        <dbReference type="SAM" id="Phobius"/>
    </source>
</evidence>
<dbReference type="SUPFAM" id="SSF52402">
    <property type="entry name" value="Adenine nucleotide alpha hydrolases-like"/>
    <property type="match status" value="1"/>
</dbReference>
<dbReference type="PANTHER" id="PTHR12196:SF2">
    <property type="entry name" value="DIPHTHINE--AMMONIA LIGASE"/>
    <property type="match status" value="1"/>
</dbReference>
<dbReference type="OrthoDB" id="372052at2157"/>
<dbReference type="GeneID" id="9234593"/>
<organism evidence="3 4">
    <name type="scientific">Staphylothermus hellenicus (strain DSM 12710 / JCM 10830 / BK20S6-10-b1 / P8)</name>
    <dbReference type="NCBI Taxonomy" id="591019"/>
    <lineage>
        <taxon>Archaea</taxon>
        <taxon>Thermoproteota</taxon>
        <taxon>Thermoprotei</taxon>
        <taxon>Desulfurococcales</taxon>
        <taxon>Desulfurococcaceae</taxon>
        <taxon>Staphylothermus</taxon>
    </lineage>
</organism>
<dbReference type="GO" id="GO:0017178">
    <property type="term" value="F:diphthine-ammonia ligase activity"/>
    <property type="evidence" value="ECO:0007669"/>
    <property type="project" value="TreeGrafter"/>
</dbReference>
<keyword evidence="4" id="KW-1185">Reference proteome</keyword>
<reference evidence="4" key="1">
    <citation type="submission" date="2010-05" db="EMBL/GenBank/DDBJ databases">
        <title>Complete sequence of Staphylothermus hellenicus DSM 12710.</title>
        <authorList>
            <consortium name="US DOE Joint Genome Institute"/>
            <person name="Lucas S."/>
            <person name="Copeland A."/>
            <person name="Lapidus A."/>
            <person name="Cheng J.-F."/>
            <person name="Bruce D."/>
            <person name="Goodwin L."/>
            <person name="Pitluck S."/>
            <person name="Davenport K."/>
            <person name="Detter J.C."/>
            <person name="Han C."/>
            <person name="Tapia R."/>
            <person name="Larimer F."/>
            <person name="Land M."/>
            <person name="Hauser L."/>
            <person name="Kyrpides N."/>
            <person name="Mikhailova N."/>
            <person name="Anderson I.J."/>
            <person name="Woyke T."/>
        </authorList>
    </citation>
    <scope>NUCLEOTIDE SEQUENCE [LARGE SCALE GENOMIC DNA]</scope>
    <source>
        <strain evidence="4">DSM 12710 / JCM 10830 / BK20S6-10-b1 / P8</strain>
    </source>
</reference>
<keyword evidence="1" id="KW-0812">Transmembrane</keyword>
<dbReference type="AlphaFoldDB" id="D7D9F1"/>
<keyword evidence="1" id="KW-1133">Transmembrane helix</keyword>
<dbReference type="Proteomes" id="UP000002573">
    <property type="component" value="Chromosome"/>
</dbReference>
<dbReference type="Gene3D" id="3.90.1490.10">
    <property type="entry name" value="putative n-type atp pyrophosphatase, domain 2"/>
    <property type="match status" value="1"/>
</dbReference>
<proteinExistence type="predicted"/>
<protein>
    <submittedName>
        <fullName evidence="3">ATP binding protein</fullName>
    </submittedName>
</protein>
<reference evidence="3 4" key="2">
    <citation type="journal article" date="2011" name="Stand. Genomic Sci.">
        <title>Complete genome sequence of Staphylothermus hellenicus P8.</title>
        <authorList>
            <person name="Anderson I."/>
            <person name="Wirth R."/>
            <person name="Lucas S."/>
            <person name="Copeland A."/>
            <person name="Lapidus A."/>
            <person name="Cheng J.F."/>
            <person name="Goodwin L."/>
            <person name="Pitluck S."/>
            <person name="Davenport K."/>
            <person name="Detter J.C."/>
            <person name="Han C."/>
            <person name="Tapia R."/>
            <person name="Land M."/>
            <person name="Hauser L."/>
            <person name="Pati A."/>
            <person name="Mikhailova N."/>
            <person name="Woyke T."/>
            <person name="Klenk H.P."/>
            <person name="Kyrpides N."/>
            <person name="Ivanova N."/>
        </authorList>
    </citation>
    <scope>NUCLEOTIDE SEQUENCE [LARGE SCALE GENOMIC DNA]</scope>
    <source>
        <strain evidence="4">DSM 12710 / JCM 10830 / BK20S6-10-b1 / P8</strain>
    </source>
</reference>
<evidence type="ECO:0000313" key="4">
    <source>
        <dbReference type="Proteomes" id="UP000002573"/>
    </source>
</evidence>
<dbReference type="HOGENOM" id="CLU_010289_0_2_2"/>
<accession>D7D9F1</accession>
<keyword evidence="1" id="KW-0472">Membrane</keyword>
<dbReference type="Pfam" id="PF01902">
    <property type="entry name" value="Diphthami_syn_2"/>
    <property type="match status" value="1"/>
</dbReference>
<evidence type="ECO:0000259" key="2">
    <source>
        <dbReference type="Pfam" id="PF01902"/>
    </source>
</evidence>
<dbReference type="KEGG" id="shc:Shell_1304"/>
<dbReference type="PANTHER" id="PTHR12196">
    <property type="entry name" value="DOMAIN OF UNKNOWN FUNCTION 71 DUF71 -CONTAINING PROTEIN"/>
    <property type="match status" value="1"/>
</dbReference>
<name>D7D9F1_STAHD</name>
<evidence type="ECO:0000313" key="3">
    <source>
        <dbReference type="EMBL" id="ADI32397.1"/>
    </source>
</evidence>
<dbReference type="eggNOG" id="arCOG00035">
    <property type="taxonomic scope" value="Archaea"/>
</dbReference>
<dbReference type="GO" id="GO:0017183">
    <property type="term" value="P:protein histidyl modification to diphthamide"/>
    <property type="evidence" value="ECO:0007669"/>
    <property type="project" value="TreeGrafter"/>
</dbReference>
<dbReference type="InterPro" id="IPR030662">
    <property type="entry name" value="DPH6/MJ0570"/>
</dbReference>
<dbReference type="NCBIfam" id="TIGR00290">
    <property type="entry name" value="MJ0570_dom"/>
    <property type="match status" value="1"/>
</dbReference>
<feature type="domain" description="Diphthamide synthase" evidence="2">
    <location>
        <begin position="1"/>
        <end position="216"/>
    </location>
</feature>
<feature type="transmembrane region" description="Helical" evidence="1">
    <location>
        <begin position="15"/>
        <end position="37"/>
    </location>
</feature>
<dbReference type="NCBIfam" id="TIGR03679">
    <property type="entry name" value="arCOG00187"/>
    <property type="match status" value="1"/>
</dbReference>
<sequence>MKATILFTGGKDSTYALHLAYLQGFDIVVLSTIYPLYEYSMLYHKPIFDLLRLQAKSLGLPLESMAVYSPKQELSTLYKLLKRVKENYGVEAVVSGAVLSDYQRMRYSMICDELGLEPYTPLWRIDQSKYMFELVEHGIEFILISINTYGLPMKLLGKIITDKDVYEIINRSRKYGFNPAFEGGEAETLVVNSPLFRRRIRVIGRRMIKSPYEGVFIIDSYGFQ</sequence>
<dbReference type="RefSeq" id="WP_013143595.1">
    <property type="nucleotide sequence ID" value="NC_014205.1"/>
</dbReference>
<dbReference type="InterPro" id="IPR022427">
    <property type="entry name" value="MJ0570_ATP-bd"/>
</dbReference>
<gene>
    <name evidence="3" type="ordered locus">Shell_1304</name>
</gene>
<dbReference type="InterPro" id="IPR002761">
    <property type="entry name" value="Diphthami_syn_dom"/>
</dbReference>
<dbReference type="STRING" id="591019.Shell_1304"/>
<dbReference type="InterPro" id="IPR014729">
    <property type="entry name" value="Rossmann-like_a/b/a_fold"/>
</dbReference>
<dbReference type="Gene3D" id="3.40.50.620">
    <property type="entry name" value="HUPs"/>
    <property type="match status" value="1"/>
</dbReference>
<dbReference type="CDD" id="cd01994">
    <property type="entry name" value="AANH_PF0828-like"/>
    <property type="match status" value="1"/>
</dbReference>
<dbReference type="PIRSF" id="PIRSF039123">
    <property type="entry name" value="Diphthamide_synthase"/>
    <property type="match status" value="1"/>
</dbReference>
<dbReference type="EMBL" id="CP002051">
    <property type="protein sequence ID" value="ADI32397.1"/>
    <property type="molecule type" value="Genomic_DNA"/>
</dbReference>